<dbReference type="Gene3D" id="3.40.50.10890">
    <property type="match status" value="1"/>
</dbReference>
<reference evidence="4" key="1">
    <citation type="journal article" date="2014" name="Genome Biol. Evol.">
        <title>Pangenome evidence for extensive interdomain horizontal transfer affecting lineage core and shell genes in uncultured planktonic thaumarchaeota and euryarchaeota.</title>
        <authorList>
            <person name="Deschamps P."/>
            <person name="Zivanovic Y."/>
            <person name="Moreira D."/>
            <person name="Rodriguez-Valera F."/>
            <person name="Lopez-Garcia P."/>
        </authorList>
    </citation>
    <scope>NUCLEOTIDE SEQUENCE</scope>
</reference>
<dbReference type="SMART" id="SM01027">
    <property type="entry name" value="Beta-Casp"/>
    <property type="match status" value="1"/>
</dbReference>
<sequence length="435" mass="48413">MVLYTPGRTSPYPEDPVESGIRAFFLGGGDEVGNVGCILEDRTGTRLLIDYGLAPSRPPKYPAECPQVEHAIMTHSHVDHIGMAPWLVGHLGTTLHGSALTAKVSEIMWADTYKVSSIEGYPLAWDRRDLEEALQSWVTHDLGEWFEIGAWKCRFHRAGHIPGAVMIEIITPELTLLWSGDMDTRDSPNVLGATPVDCDILFLEGTYGNRIHPSRAKEEKRFARRVQSIVNRGGTALIPAFASGRGQDVLRILHKEAPNLEAHYDGMGTRVTLDWMEHPEFIHDPAELRKTWRWCRRVSSKSDRKKALDADVIVTTSGMLEGGPVIWYLNRLRHDMSNGILLTGYQAEGTGGRLLLDEKKLRIFGNITPVELEVNQFSLSNHGGQAELSSFARGCAPRHVVIFHADQEGRDALSAEIGQEAKVHLPTNCQSIYLD</sequence>
<evidence type="ECO:0000259" key="3">
    <source>
        <dbReference type="SMART" id="SM01027"/>
    </source>
</evidence>
<dbReference type="AlphaFoldDB" id="A0A075IDU9"/>
<dbReference type="GO" id="GO:0004521">
    <property type="term" value="F:RNA endonuclease activity"/>
    <property type="evidence" value="ECO:0007669"/>
    <property type="project" value="TreeGrafter"/>
</dbReference>
<accession>A0A075IDU9</accession>
<dbReference type="GO" id="GO:0016787">
    <property type="term" value="F:hydrolase activity"/>
    <property type="evidence" value="ECO:0007669"/>
    <property type="project" value="UniProtKB-KW"/>
</dbReference>
<feature type="domain" description="Beta-Casp" evidence="3">
    <location>
        <begin position="246"/>
        <end position="355"/>
    </location>
</feature>
<dbReference type="Pfam" id="PF00753">
    <property type="entry name" value="Lactamase_B"/>
    <property type="match status" value="1"/>
</dbReference>
<dbReference type="SMART" id="SM00849">
    <property type="entry name" value="Lactamase_B"/>
    <property type="match status" value="1"/>
</dbReference>
<dbReference type="InterPro" id="IPR022712">
    <property type="entry name" value="Beta_Casp"/>
</dbReference>
<dbReference type="InterPro" id="IPR036866">
    <property type="entry name" value="RibonucZ/Hydroxyglut_hydro"/>
</dbReference>
<proteinExistence type="predicted"/>
<dbReference type="PANTHER" id="PTHR11203:SF52">
    <property type="entry name" value="MRNA 3-END PROCESSING FACTOR"/>
    <property type="match status" value="1"/>
</dbReference>
<dbReference type="PANTHER" id="PTHR11203">
    <property type="entry name" value="CLEAVAGE AND POLYADENYLATION SPECIFICITY FACTOR FAMILY MEMBER"/>
    <property type="match status" value="1"/>
</dbReference>
<dbReference type="Pfam" id="PF07521">
    <property type="entry name" value="RMMBL"/>
    <property type="match status" value="1"/>
</dbReference>
<name>A0A075IDU9_9EURY</name>
<protein>
    <submittedName>
        <fullName evidence="4">RNA-metabolising metallo-beta-lactamase family protein</fullName>
    </submittedName>
</protein>
<evidence type="ECO:0000313" key="4">
    <source>
        <dbReference type="EMBL" id="AIF24303.1"/>
    </source>
</evidence>
<dbReference type="InterPro" id="IPR050698">
    <property type="entry name" value="MBL"/>
</dbReference>
<dbReference type="SUPFAM" id="SSF56281">
    <property type="entry name" value="Metallo-hydrolase/oxidoreductase"/>
    <property type="match status" value="1"/>
</dbReference>
<dbReference type="InterPro" id="IPR001279">
    <property type="entry name" value="Metallo-B-lactamas"/>
</dbReference>
<dbReference type="EMBL" id="KF901257">
    <property type="protein sequence ID" value="AIF24303.1"/>
    <property type="molecule type" value="Genomic_DNA"/>
</dbReference>
<keyword evidence="1" id="KW-0378">Hydrolase</keyword>
<dbReference type="Pfam" id="PF10996">
    <property type="entry name" value="Beta-Casp"/>
    <property type="match status" value="1"/>
</dbReference>
<organism evidence="4">
    <name type="scientific">uncultured marine group II/III euryarchaeote SAT1000_27_D07</name>
    <dbReference type="NCBI Taxonomy" id="1456571"/>
    <lineage>
        <taxon>Archaea</taxon>
        <taxon>Methanobacteriati</taxon>
        <taxon>Methanobacteriota</taxon>
        <taxon>environmental samples</taxon>
    </lineage>
</organism>
<evidence type="ECO:0000259" key="2">
    <source>
        <dbReference type="SMART" id="SM00849"/>
    </source>
</evidence>
<feature type="domain" description="Metallo-beta-lactamase" evidence="2">
    <location>
        <begin position="33"/>
        <end position="230"/>
    </location>
</feature>
<dbReference type="Gene3D" id="3.60.15.10">
    <property type="entry name" value="Ribonuclease Z/Hydroxyacylglutathione hydrolase-like"/>
    <property type="match status" value="1"/>
</dbReference>
<dbReference type="InterPro" id="IPR011108">
    <property type="entry name" value="RMMBL"/>
</dbReference>
<evidence type="ECO:0000256" key="1">
    <source>
        <dbReference type="ARBA" id="ARBA00022801"/>
    </source>
</evidence>